<evidence type="ECO:0008006" key="4">
    <source>
        <dbReference type="Google" id="ProtNLM"/>
    </source>
</evidence>
<reference evidence="2 3" key="1">
    <citation type="submission" date="2024-02" db="EMBL/GenBank/DDBJ databases">
        <title>Full genome sequence of Nocardioides kribbensis.</title>
        <authorList>
            <person name="Poletto B.L."/>
            <person name="Silva G."/>
            <person name="Galante D."/>
            <person name="Campos K.R."/>
            <person name="Santos M.B.N."/>
            <person name="Sacchi C.T."/>
        </authorList>
    </citation>
    <scope>NUCLEOTIDE SEQUENCE [LARGE SCALE GENOMIC DNA]</scope>
    <source>
        <strain evidence="2 3">O4R</strain>
    </source>
</reference>
<feature type="chain" id="PRO_5046396222" description="Secreted protein" evidence="1">
    <location>
        <begin position="30"/>
        <end position="125"/>
    </location>
</feature>
<dbReference type="RefSeq" id="WP_349803836.1">
    <property type="nucleotide sequence ID" value="NZ_JBEGDP010000002.1"/>
</dbReference>
<dbReference type="Proteomes" id="UP001482520">
    <property type="component" value="Unassembled WGS sequence"/>
</dbReference>
<proteinExistence type="predicted"/>
<evidence type="ECO:0000313" key="2">
    <source>
        <dbReference type="EMBL" id="MEQ7846404.1"/>
    </source>
</evidence>
<evidence type="ECO:0000313" key="3">
    <source>
        <dbReference type="Proteomes" id="UP001482520"/>
    </source>
</evidence>
<dbReference type="EMBL" id="JBEGDP010000002">
    <property type="protein sequence ID" value="MEQ7846404.1"/>
    <property type="molecule type" value="Genomic_DNA"/>
</dbReference>
<gene>
    <name evidence="2" type="ORF">V6R90_03870</name>
</gene>
<name>A0ABV1NVB1_9ACTN</name>
<keyword evidence="3" id="KW-1185">Reference proteome</keyword>
<evidence type="ECO:0000256" key="1">
    <source>
        <dbReference type="SAM" id="SignalP"/>
    </source>
</evidence>
<sequence>MIKRTAALLATTALVAVPATTLVAAPAHAVERGGVCGDGRFSLDVETDDGQYEIQGDLDNVKAGSHWKLVLKQDGKVIFKDTRRADNEGDIDVERTRPNTAGKDTFRFIATRVGGSPTCSTKVTL</sequence>
<protein>
    <recommendedName>
        <fullName evidence="4">Secreted protein</fullName>
    </recommendedName>
</protein>
<accession>A0ABV1NVB1</accession>
<organism evidence="2 3">
    <name type="scientific">Nocardioides kribbensis</name>
    <dbReference type="NCBI Taxonomy" id="305517"/>
    <lineage>
        <taxon>Bacteria</taxon>
        <taxon>Bacillati</taxon>
        <taxon>Actinomycetota</taxon>
        <taxon>Actinomycetes</taxon>
        <taxon>Propionibacteriales</taxon>
        <taxon>Nocardioidaceae</taxon>
        <taxon>Nocardioides</taxon>
    </lineage>
</organism>
<feature type="signal peptide" evidence="1">
    <location>
        <begin position="1"/>
        <end position="29"/>
    </location>
</feature>
<comment type="caution">
    <text evidence="2">The sequence shown here is derived from an EMBL/GenBank/DDBJ whole genome shotgun (WGS) entry which is preliminary data.</text>
</comment>
<keyword evidence="1" id="KW-0732">Signal</keyword>